<dbReference type="GO" id="GO:0000172">
    <property type="term" value="C:ribonuclease MRP complex"/>
    <property type="evidence" value="ECO:0007669"/>
    <property type="project" value="InterPro"/>
</dbReference>
<feature type="region of interest" description="Disordered" evidence="4">
    <location>
        <begin position="1"/>
        <end position="47"/>
    </location>
</feature>
<keyword evidence="2" id="KW-0819">tRNA processing</keyword>
<feature type="compositionally biased region" description="Polar residues" evidence="4">
    <location>
        <begin position="84"/>
        <end position="98"/>
    </location>
</feature>
<evidence type="ECO:0000256" key="3">
    <source>
        <dbReference type="ARBA" id="ARBA00023242"/>
    </source>
</evidence>
<feature type="compositionally biased region" description="Basic residues" evidence="4">
    <location>
        <begin position="104"/>
        <end position="124"/>
    </location>
</feature>
<evidence type="ECO:0000259" key="5">
    <source>
        <dbReference type="Pfam" id="PF06978"/>
    </source>
</evidence>
<sequence length="927" mass="102251">MGPKPGNDGGSAPNNKRKAGGGGGGGSQPQQPGRSNKFQQRRAQVQAARVIPAQNADAALSKDGELDLQAFVAAHEFEIRSLEQSMATSKAAGTSRAFQQVPRGLRRRTASHNPKRVPKRLRARALREMDEDNTPTVESRKRRPGTTRARIRAETAKKLRVLAARKRKKKDKKERQQEDGDAMEDEDGKVTEERKDPAATKTPRPPKIRRNALNDPPEPPSRFKKRQLNKTWLPTHAWHAKRARMTPPKEPLWGFSIPTTPNEKIYRPVHRAQGDRGAVVWDVSYVSTIGLYGNSAGMERVLRRIGVSQDACWNNKGRKWRAGSRSWSGMLARATKDGGRRQMCPGTIFWNPAAAEDEAQRQRDSAKTGGGAQEGKPRREKRELFIRVHPASFKEVFDELLRLAKMETPQLYIEDLRYQVGSIDISGPASTEVLLSVLTPYATKSKPKTKHAELFQSLRGLTNPGALPDRAMLGFSIQDPRLRYPPRRPTVPEGEDAEMSLMETIASWPAEDGLRPHGIFDRQARHSASCLPSQKVINRRRRNASPGSFLRPCLADPAIPVVLLASRSGSATQSQGTWTLLAPWACIMPLWYSVVRCPLSSGGNPRFAGLAETRQVAFERGLPWFPADFPATDAGVRWEREQRARRRKTWGRRPKSKRIEWHSVDLGAGRKGEVGDGLACDYECLFQLDGGNVPTGDAGSEEAMDVDAAPQPPKDDPLSSLSHATLSTSSNGGSSSPHSLLTVRISLLSRGTVGPCARIYRLPRAPPEPEAASPDVQVPATIPRSSSRRLLPHDLRTQWLNRAAASITATAKSDGNEDKVEYKGKHKEVDSRKRQLARRLLMDPPQPLDWPKPNVADIGGHHPLVPDAEDLIGFVTTGSYCLTRGRGAAIGSVAADRLEGNKAGRLCIVRNAGENVGWIAKWEEAVV</sequence>
<feature type="domain" description="POPLD" evidence="6">
    <location>
        <begin position="577"/>
        <end position="681"/>
    </location>
</feature>
<dbReference type="InterPro" id="IPR012590">
    <property type="entry name" value="POPLD_dom"/>
</dbReference>
<dbReference type="InterPro" id="IPR039182">
    <property type="entry name" value="Pop1"/>
</dbReference>
<feature type="region of interest" description="Disordered" evidence="4">
    <location>
        <begin position="84"/>
        <end position="231"/>
    </location>
</feature>
<protein>
    <submittedName>
        <fullName evidence="8">Ribonuclease P/MRP protein subunit POP1</fullName>
    </submittedName>
</protein>
<feature type="compositionally biased region" description="Basic residues" evidence="4">
    <location>
        <begin position="158"/>
        <end position="172"/>
    </location>
</feature>
<name>A0A9P4YZF8_9HYPO</name>
<dbReference type="AlphaFoldDB" id="A0A9P4YZF8"/>
<dbReference type="InterPro" id="IPR055079">
    <property type="entry name" value="POP1_C"/>
</dbReference>
<feature type="compositionally biased region" description="Basic and acidic residues" evidence="4">
    <location>
        <begin position="188"/>
        <end position="198"/>
    </location>
</feature>
<comment type="caution">
    <text evidence="8">The sequence shown here is derived from an EMBL/GenBank/DDBJ whole genome shotgun (WGS) entry which is preliminary data.</text>
</comment>
<evidence type="ECO:0000256" key="1">
    <source>
        <dbReference type="ARBA" id="ARBA00004123"/>
    </source>
</evidence>
<dbReference type="PANTHER" id="PTHR22731:SF3">
    <property type="entry name" value="RIBONUCLEASES P_MRP PROTEIN SUBUNIT POP1"/>
    <property type="match status" value="1"/>
</dbReference>
<dbReference type="Pfam" id="PF06978">
    <property type="entry name" value="POP1_N"/>
    <property type="match status" value="1"/>
</dbReference>
<evidence type="ECO:0000313" key="8">
    <source>
        <dbReference type="EMBL" id="KAF4124571.1"/>
    </source>
</evidence>
<dbReference type="InterPro" id="IPR009723">
    <property type="entry name" value="Pop1_N"/>
</dbReference>
<dbReference type="Pfam" id="PF08170">
    <property type="entry name" value="POPLD"/>
    <property type="match status" value="1"/>
</dbReference>
<dbReference type="RefSeq" id="XP_035323223.1">
    <property type="nucleotide sequence ID" value="XM_035467211.1"/>
</dbReference>
<dbReference type="GO" id="GO:0005655">
    <property type="term" value="C:nucleolar ribonuclease P complex"/>
    <property type="evidence" value="ECO:0007669"/>
    <property type="project" value="InterPro"/>
</dbReference>
<evidence type="ECO:0000313" key="9">
    <source>
        <dbReference type="Proteomes" id="UP000749293"/>
    </source>
</evidence>
<dbReference type="Proteomes" id="UP000749293">
    <property type="component" value="Unassembled WGS sequence"/>
</dbReference>
<dbReference type="GO" id="GO:0001682">
    <property type="term" value="P:tRNA 5'-leader removal"/>
    <property type="evidence" value="ECO:0007669"/>
    <property type="project" value="InterPro"/>
</dbReference>
<dbReference type="Pfam" id="PF22770">
    <property type="entry name" value="POP1_C"/>
    <property type="match status" value="1"/>
</dbReference>
<evidence type="ECO:0000256" key="4">
    <source>
        <dbReference type="SAM" id="MobiDB-lite"/>
    </source>
</evidence>
<evidence type="ECO:0000259" key="7">
    <source>
        <dbReference type="Pfam" id="PF22770"/>
    </source>
</evidence>
<feature type="domain" description="Pop1 N-terminal" evidence="5">
    <location>
        <begin position="71"/>
        <end position="293"/>
    </location>
</feature>
<keyword evidence="9" id="KW-1185">Reference proteome</keyword>
<feature type="region of interest" description="Disordered" evidence="4">
    <location>
        <begin position="356"/>
        <end position="383"/>
    </location>
</feature>
<evidence type="ECO:0000259" key="6">
    <source>
        <dbReference type="Pfam" id="PF08170"/>
    </source>
</evidence>
<proteinExistence type="predicted"/>
<feature type="domain" description="POP1 C-terminal" evidence="7">
    <location>
        <begin position="739"/>
        <end position="923"/>
    </location>
</feature>
<dbReference type="PANTHER" id="PTHR22731">
    <property type="entry name" value="RIBONUCLEASES P/MRP PROTEIN SUBUNIT POP1"/>
    <property type="match status" value="1"/>
</dbReference>
<reference evidence="8" key="1">
    <citation type="submission" date="2020-03" db="EMBL/GenBank/DDBJ databases">
        <title>Site-based positive gene gene selection in Geosmithia morbida across the United States reveals a broad range of putative effectors and factors for local host and environmental adapation.</title>
        <authorList>
            <person name="Onufrak A."/>
            <person name="Murdoch R.W."/>
            <person name="Gazis R."/>
            <person name="Huff M."/>
            <person name="Staton M."/>
            <person name="Klingeman W."/>
            <person name="Hadziabdic D."/>
        </authorList>
    </citation>
    <scope>NUCLEOTIDE SEQUENCE</scope>
    <source>
        <strain evidence="8">1262</strain>
    </source>
</reference>
<gene>
    <name evidence="8" type="ORF">GMORB2_5237</name>
</gene>
<keyword evidence="3" id="KW-0539">Nucleus</keyword>
<organism evidence="8 9">
    <name type="scientific">Geosmithia morbida</name>
    <dbReference type="NCBI Taxonomy" id="1094350"/>
    <lineage>
        <taxon>Eukaryota</taxon>
        <taxon>Fungi</taxon>
        <taxon>Dikarya</taxon>
        <taxon>Ascomycota</taxon>
        <taxon>Pezizomycotina</taxon>
        <taxon>Sordariomycetes</taxon>
        <taxon>Hypocreomycetidae</taxon>
        <taxon>Hypocreales</taxon>
        <taxon>Bionectriaceae</taxon>
        <taxon>Geosmithia</taxon>
    </lineage>
</organism>
<feature type="compositionally biased region" description="Low complexity" evidence="4">
    <location>
        <begin position="28"/>
        <end position="47"/>
    </location>
</feature>
<dbReference type="GeneID" id="55971465"/>
<dbReference type="OrthoDB" id="442863at2759"/>
<feature type="region of interest" description="Disordered" evidence="4">
    <location>
        <begin position="693"/>
        <end position="738"/>
    </location>
</feature>
<dbReference type="EMBL" id="JAANYQ010000004">
    <property type="protein sequence ID" value="KAF4124571.1"/>
    <property type="molecule type" value="Genomic_DNA"/>
</dbReference>
<comment type="subcellular location">
    <subcellularLocation>
        <location evidence="1">Nucleus</location>
    </subcellularLocation>
</comment>
<evidence type="ECO:0000256" key="2">
    <source>
        <dbReference type="ARBA" id="ARBA00022694"/>
    </source>
</evidence>
<accession>A0A9P4YZF8</accession>
<feature type="compositionally biased region" description="Low complexity" evidence="4">
    <location>
        <begin position="718"/>
        <end position="738"/>
    </location>
</feature>